<dbReference type="PANTHER" id="PTHR46108:SF4">
    <property type="entry name" value="BLUE CHEESE"/>
    <property type="match status" value="1"/>
</dbReference>
<keyword evidence="1 3" id="KW-0853">WD repeat</keyword>
<feature type="repeat" description="WD" evidence="3">
    <location>
        <begin position="85"/>
        <end position="107"/>
    </location>
</feature>
<dbReference type="Gene3D" id="2.130.10.10">
    <property type="entry name" value="YVTN repeat-like/Quinoprotein amine dehydrogenase"/>
    <property type="match status" value="1"/>
</dbReference>
<name>A0A9W8NQY6_9AGAR</name>
<gene>
    <name evidence="4" type="ORF">DFH05DRAFT_1538149</name>
</gene>
<dbReference type="PROSITE" id="PS00678">
    <property type="entry name" value="WD_REPEATS_1"/>
    <property type="match status" value="1"/>
</dbReference>
<sequence>MIGEKILPCPPGILYVPSHPHEYISWTTTRTGAKEIRLSIDHKVIQVIEGSFCSCAAFADEGCLVTGSSDWMVVSVAACRAWSVIVSGSRDGSAAVWDLNRAVYVRSIWHSKKGGEMSAVSLIDINESTGYIATCSRLKLCLHTINARPIAVLDLTKLANHNALYPTITSLAFHEREYSYLGVLATGGSDGSITLRTWSADGTPQGEKACWEFVTLRSMKVRAPVGRGISPPPAVTALKFLGESLCHGEETGKSFVWSLPD</sequence>
<dbReference type="AlphaFoldDB" id="A0A9W8NQY6"/>
<protein>
    <recommendedName>
        <fullName evidence="6">WD40 repeat-like protein</fullName>
    </recommendedName>
</protein>
<dbReference type="InterPro" id="IPR015943">
    <property type="entry name" value="WD40/YVTN_repeat-like_dom_sf"/>
</dbReference>
<evidence type="ECO:0000256" key="3">
    <source>
        <dbReference type="PROSITE-ProRule" id="PRU00221"/>
    </source>
</evidence>
<keyword evidence="2" id="KW-0677">Repeat</keyword>
<comment type="caution">
    <text evidence="4">The sequence shown here is derived from an EMBL/GenBank/DDBJ whole genome shotgun (WGS) entry which is preliminary data.</text>
</comment>
<evidence type="ECO:0000256" key="2">
    <source>
        <dbReference type="ARBA" id="ARBA00022737"/>
    </source>
</evidence>
<dbReference type="SUPFAM" id="SSF50978">
    <property type="entry name" value="WD40 repeat-like"/>
    <property type="match status" value="1"/>
</dbReference>
<organism evidence="4 5">
    <name type="scientific">Lentinula detonsa</name>
    <dbReference type="NCBI Taxonomy" id="2804962"/>
    <lineage>
        <taxon>Eukaryota</taxon>
        <taxon>Fungi</taxon>
        <taxon>Dikarya</taxon>
        <taxon>Basidiomycota</taxon>
        <taxon>Agaricomycotina</taxon>
        <taxon>Agaricomycetes</taxon>
        <taxon>Agaricomycetidae</taxon>
        <taxon>Agaricales</taxon>
        <taxon>Marasmiineae</taxon>
        <taxon>Omphalotaceae</taxon>
        <taxon>Lentinula</taxon>
    </lineage>
</organism>
<dbReference type="Proteomes" id="UP001142393">
    <property type="component" value="Unassembled WGS sequence"/>
</dbReference>
<dbReference type="PROSITE" id="PS50082">
    <property type="entry name" value="WD_REPEATS_2"/>
    <property type="match status" value="1"/>
</dbReference>
<evidence type="ECO:0008006" key="6">
    <source>
        <dbReference type="Google" id="ProtNLM"/>
    </source>
</evidence>
<proteinExistence type="predicted"/>
<dbReference type="PANTHER" id="PTHR46108">
    <property type="entry name" value="BLUE CHEESE"/>
    <property type="match status" value="1"/>
</dbReference>
<dbReference type="InterPro" id="IPR001680">
    <property type="entry name" value="WD40_rpt"/>
</dbReference>
<dbReference type="InterPro" id="IPR051944">
    <property type="entry name" value="BEACH_domain_protein"/>
</dbReference>
<evidence type="ECO:0000313" key="4">
    <source>
        <dbReference type="EMBL" id="KAJ3739049.1"/>
    </source>
</evidence>
<evidence type="ECO:0000313" key="5">
    <source>
        <dbReference type="Proteomes" id="UP001142393"/>
    </source>
</evidence>
<keyword evidence="5" id="KW-1185">Reference proteome</keyword>
<evidence type="ECO:0000256" key="1">
    <source>
        <dbReference type="ARBA" id="ARBA00022574"/>
    </source>
</evidence>
<dbReference type="InterPro" id="IPR019775">
    <property type="entry name" value="WD40_repeat_CS"/>
</dbReference>
<dbReference type="EMBL" id="JANVFU010000020">
    <property type="protein sequence ID" value="KAJ3739049.1"/>
    <property type="molecule type" value="Genomic_DNA"/>
</dbReference>
<accession>A0A9W8NQY6</accession>
<reference evidence="4 5" key="1">
    <citation type="journal article" date="2023" name="Proc. Natl. Acad. Sci. U.S.A.">
        <title>A global phylogenomic analysis of the shiitake genus Lentinula.</title>
        <authorList>
            <person name="Sierra-Patev S."/>
            <person name="Min B."/>
            <person name="Naranjo-Ortiz M."/>
            <person name="Looney B."/>
            <person name="Konkel Z."/>
            <person name="Slot J.C."/>
            <person name="Sakamoto Y."/>
            <person name="Steenwyk J.L."/>
            <person name="Rokas A."/>
            <person name="Carro J."/>
            <person name="Camarero S."/>
            <person name="Ferreira P."/>
            <person name="Molpeceres G."/>
            <person name="Ruiz-Duenas F.J."/>
            <person name="Serrano A."/>
            <person name="Henrissat B."/>
            <person name="Drula E."/>
            <person name="Hughes K.W."/>
            <person name="Mata J.L."/>
            <person name="Ishikawa N.K."/>
            <person name="Vargas-Isla R."/>
            <person name="Ushijima S."/>
            <person name="Smith C.A."/>
            <person name="Donoghue J."/>
            <person name="Ahrendt S."/>
            <person name="Andreopoulos W."/>
            <person name="He G."/>
            <person name="LaButti K."/>
            <person name="Lipzen A."/>
            <person name="Ng V."/>
            <person name="Riley R."/>
            <person name="Sandor L."/>
            <person name="Barry K."/>
            <person name="Martinez A.T."/>
            <person name="Xiao Y."/>
            <person name="Gibbons J.G."/>
            <person name="Terashima K."/>
            <person name="Grigoriev I.V."/>
            <person name="Hibbett D."/>
        </authorList>
    </citation>
    <scope>NUCLEOTIDE SEQUENCE [LARGE SCALE GENOMIC DNA]</scope>
    <source>
        <strain evidence="4 5">TFB7810</strain>
    </source>
</reference>
<dbReference type="InterPro" id="IPR036322">
    <property type="entry name" value="WD40_repeat_dom_sf"/>
</dbReference>